<feature type="transmembrane region" description="Helical" evidence="1">
    <location>
        <begin position="252"/>
        <end position="271"/>
    </location>
</feature>
<evidence type="ECO:0000256" key="1">
    <source>
        <dbReference type="SAM" id="Phobius"/>
    </source>
</evidence>
<feature type="transmembrane region" description="Helical" evidence="1">
    <location>
        <begin position="150"/>
        <end position="169"/>
    </location>
</feature>
<dbReference type="GO" id="GO:0009055">
    <property type="term" value="F:electron transfer activity"/>
    <property type="evidence" value="ECO:0007669"/>
    <property type="project" value="InterPro"/>
</dbReference>
<dbReference type="GO" id="GO:0020037">
    <property type="term" value="F:heme binding"/>
    <property type="evidence" value="ECO:0007669"/>
    <property type="project" value="InterPro"/>
</dbReference>
<dbReference type="AlphaFoldDB" id="A0A381TXW3"/>
<accession>A0A381TXW3</accession>
<dbReference type="InterPro" id="IPR036909">
    <property type="entry name" value="Cyt_c-like_dom_sf"/>
</dbReference>
<sequence length="397" mass="44075">MEIAWQDWAGLLIRWLHLATGIAWIGTSFYFIWLDQSLRRRQQLAPGVDGESWSVHGGGFYHVQKYMVAPEQLPEELHWFKYEAYFTWLSGFALMAVMYYFGAETYLIDTQRADVSVPVAIIASLAFLAGGWLVYDLLCRLPIGRHTAPLALSVFVLIVLIGWGLNQLFSDRAAFLHVGAVIGTIMSANVFFIIIPNQKQVVADLKAGRQPAARLGQQAKQRSLHNNYLTLPVLLLMVGAHYPLLFAGQATWGWLVIALILLIGGVVRHFFNTWHTGARGSTLLWQWPLAALLGIVLVIFLSTRQTVPLTEPVSDERALALIQMHCVACHAATPSHSGFKSPPAGLTLDTRETVILAAERVMAQAVLSKAMPLGNATGMTDRERAELGGWLRQQLRP</sequence>
<evidence type="ECO:0000313" key="3">
    <source>
        <dbReference type="EMBL" id="SVA20845.1"/>
    </source>
</evidence>
<organism evidence="3">
    <name type="scientific">marine metagenome</name>
    <dbReference type="NCBI Taxonomy" id="408172"/>
    <lineage>
        <taxon>unclassified sequences</taxon>
        <taxon>metagenomes</taxon>
        <taxon>ecological metagenomes</taxon>
    </lineage>
</organism>
<keyword evidence="1" id="KW-0472">Membrane</keyword>
<feature type="transmembrane region" description="Helical" evidence="1">
    <location>
        <begin position="283"/>
        <end position="302"/>
    </location>
</feature>
<protein>
    <recommendedName>
        <fullName evidence="2">Urate oxidase N-terminal domain-containing protein</fullName>
    </recommendedName>
</protein>
<evidence type="ECO:0000259" key="2">
    <source>
        <dbReference type="Pfam" id="PF06181"/>
    </source>
</evidence>
<gene>
    <name evidence="3" type="ORF">METZ01_LOCUS73699</name>
</gene>
<dbReference type="SUPFAM" id="SSF46626">
    <property type="entry name" value="Cytochrome c"/>
    <property type="match status" value="1"/>
</dbReference>
<feature type="transmembrane region" description="Helical" evidence="1">
    <location>
        <begin position="12"/>
        <end position="33"/>
    </location>
</feature>
<dbReference type="EMBL" id="UINC01005361">
    <property type="protein sequence ID" value="SVA20845.1"/>
    <property type="molecule type" value="Genomic_DNA"/>
</dbReference>
<name>A0A381TXW3_9ZZZZ</name>
<keyword evidence="1" id="KW-1133">Transmembrane helix</keyword>
<feature type="transmembrane region" description="Helical" evidence="1">
    <location>
        <begin position="228"/>
        <end position="246"/>
    </location>
</feature>
<feature type="domain" description="Urate oxidase N-terminal" evidence="2">
    <location>
        <begin position="6"/>
        <end position="299"/>
    </location>
</feature>
<feature type="transmembrane region" description="Helical" evidence="1">
    <location>
        <begin position="175"/>
        <end position="195"/>
    </location>
</feature>
<reference evidence="3" key="1">
    <citation type="submission" date="2018-05" db="EMBL/GenBank/DDBJ databases">
        <authorList>
            <person name="Lanie J.A."/>
            <person name="Ng W.-L."/>
            <person name="Kazmierczak K.M."/>
            <person name="Andrzejewski T.M."/>
            <person name="Davidsen T.M."/>
            <person name="Wayne K.J."/>
            <person name="Tettelin H."/>
            <person name="Glass J.I."/>
            <person name="Rusch D."/>
            <person name="Podicherti R."/>
            <person name="Tsui H.-C.T."/>
            <person name="Winkler M.E."/>
        </authorList>
    </citation>
    <scope>NUCLEOTIDE SEQUENCE</scope>
</reference>
<keyword evidence="1" id="KW-0812">Transmembrane</keyword>
<dbReference type="InterPro" id="IPR010389">
    <property type="entry name" value="Urate_ox_N"/>
</dbReference>
<feature type="transmembrane region" description="Helical" evidence="1">
    <location>
        <begin position="85"/>
        <end position="103"/>
    </location>
</feature>
<proteinExistence type="predicted"/>
<dbReference type="Pfam" id="PF06181">
    <property type="entry name" value="Urate_ox_N"/>
    <property type="match status" value="1"/>
</dbReference>
<feature type="transmembrane region" description="Helical" evidence="1">
    <location>
        <begin position="115"/>
        <end position="138"/>
    </location>
</feature>